<sequence length="1583" mass="173593">MQNKRSGQVFSIVLATFLGAGTFHSAIADDTEIFFGGAAGSNDLIAPNVLFVLDNSGSMSYSICNSWNCPSDLKNKNRMDVLQESFSALMDSTVGMSINAGLIRFHDNNSYQDKNGVYHPVLNINDPAGVNPVEVLGTGSVTDADEHIGSGAVTLESNSLRVGTITEQDIEALPLPLGDYNSASEYYSGYYNRDYLRFYNYSYVGLHFEELDLPPGAIITSAHMEIQATDAYSWERSGTTIEIGADKRTDRNLNRQKNSTLSDRYHNHNIDHNKRVDWPVENFRIGNTAWFKTPDIRSVVQAVVDENQDDGVDSITFMMTNWDWQGSSIDGVIPNHPDTVPKLFITYNQPSPATFLTSRTAATVTDTGQSFKTAMRFDGVPVPQGAKITKATLRLTPARSNNTEAIFMLKAEDTGNSAPLQATTKNISTRKLTSNFTQGVLPPWDTMDNVGGPMSYDMDVTASIQEVVNRNDWCGGNAATLVVQPAAGNTGSRTITSEEDSSADAPKLAIEYEVTGDEPGCFNKTIRYPITIREDDASNNIGSNWTSLTSNTLDLGRSNVGLRFSKMPVKQGAEILEAYLEVSTYYSSHDNKIELSIFGDKSPDSAPFNESQSALSGRTKTKSSVDWSISGRWQQKTTLRSPDISDILKELVEQDDYQAGNSLTLLLKPDRDFGMNRQIYAWDHTPTLAPKLVIKLAEEDYDEDATRPKVRDQLASYVNEARTGGGTPTLKKLLDAQGYMSGSNSPIIDACQTNHIVLLSDGEPNDFESYDAQAIRSKTGQNCRYYNGNINDQTDCGRVLTKWMEENDQKLSLAGDNTIITHTIGFAATDQARKFLRDIASPHDDGDSKRYYEADDTNALIEAFGSILQEILSVEATFNSASISVNQYRSYQHNNELYYALFTPEKAVNWDGNLKKYKLGTETKTVNGEKATSYFLVDQFSKKAIDSDTGSFKEGTTSFWSSSPDGNRTSLGGAASRLKPPHERKIYTDIGLSDKENLKDQPLEIDNKAITKALLGDAGMDNSQRNKVINWARGINPETGLPRQQLGDPLHSQPALVSYGCRVYNPPKDGKVKTCKEEDLALFFGTNQGFLHAIDSGTGDELFSYIPEELLGNLDRFANNESISTDGQKVYGIDGSPTVLRIDIDKDGNIEASDGDRVYLYVGMRRGGSSYVALDITNRNDPKLLWKLNINTKGMSRLGQSWSRPDLTKVLIGDGDGDDNVRHTLVFGGGYDADTNDAMSKARQNHNAGNSVFMIDALTGELLWSAGRHADATLKLDKMKYSIPGDITILDMNFDGFGDQIIFADMGGQVWRLFIDQQAGKKTKKVTVAPFGGTGKDGAAGVVADLNDGTKAGNRRFYMKPVTGLTQAGDRTLFTIGVGSGYRAHPLDEIVDDRFYVLKSEAIFNNTQATTMVESTLYDATDNKAQKGTEAEQEAAKESLALIKTDKNGQKIEVSDGGWYIRLEAPGEKALSDISLIDGYFSFVSYEPEAIASSCKAVQGVNRYYSFKASDGTAPNAERKTVVENTGIISSTRLVVVNKGELIGATEGATGLVPLECVGTECFPKDSTSTVRQTGWIDRKTQN</sequence>
<keyword evidence="2" id="KW-0732">Signal</keyword>
<feature type="region of interest" description="Disordered" evidence="1">
    <location>
        <begin position="956"/>
        <end position="977"/>
    </location>
</feature>
<reference evidence="3 4" key="1">
    <citation type="submission" date="2017-03" db="EMBL/GenBank/DDBJ databases">
        <authorList>
            <person name="Afonso C.L."/>
            <person name="Miller P.J."/>
            <person name="Scott M.A."/>
            <person name="Spackman E."/>
            <person name="Goraichik I."/>
            <person name="Dimitrov K.M."/>
            <person name="Suarez D.L."/>
            <person name="Swayne D.E."/>
        </authorList>
    </citation>
    <scope>NUCLEOTIDE SEQUENCE [LARGE SCALE GENOMIC DNA]</scope>
    <source>
        <strain evidence="3">SB41UT1</strain>
    </source>
</reference>
<dbReference type="RefSeq" id="WP_165767165.1">
    <property type="nucleotide sequence ID" value="NZ_CBCSCN010000001.1"/>
</dbReference>
<evidence type="ECO:0000256" key="2">
    <source>
        <dbReference type="SAM" id="SignalP"/>
    </source>
</evidence>
<protein>
    <submittedName>
        <fullName evidence="3">Uncharacterized protein</fullName>
    </submittedName>
</protein>
<dbReference type="SUPFAM" id="SSF50998">
    <property type="entry name" value="Quinoprotein alcohol dehydrogenase-like"/>
    <property type="match status" value="1"/>
</dbReference>
<dbReference type="InterPro" id="IPR015943">
    <property type="entry name" value="WD40/YVTN_repeat-like_dom_sf"/>
</dbReference>
<feature type="signal peptide" evidence="2">
    <location>
        <begin position="1"/>
        <end position="28"/>
    </location>
</feature>
<name>A0A1X7AJ59_9GAMM</name>
<dbReference type="Gene3D" id="2.130.10.10">
    <property type="entry name" value="YVTN repeat-like/Quinoprotein amine dehydrogenase"/>
    <property type="match status" value="1"/>
</dbReference>
<keyword evidence="4" id="KW-1185">Reference proteome</keyword>
<dbReference type="Proteomes" id="UP000196573">
    <property type="component" value="Unassembled WGS sequence"/>
</dbReference>
<dbReference type="InterPro" id="IPR036465">
    <property type="entry name" value="vWFA_dom_sf"/>
</dbReference>
<organism evidence="3 4">
    <name type="scientific">Parendozoicomonas haliclonae</name>
    <dbReference type="NCBI Taxonomy" id="1960125"/>
    <lineage>
        <taxon>Bacteria</taxon>
        <taxon>Pseudomonadati</taxon>
        <taxon>Pseudomonadota</taxon>
        <taxon>Gammaproteobacteria</taxon>
        <taxon>Oceanospirillales</taxon>
        <taxon>Endozoicomonadaceae</taxon>
        <taxon>Parendozoicomonas</taxon>
    </lineage>
</organism>
<feature type="chain" id="PRO_5010872966" evidence="2">
    <location>
        <begin position="29"/>
        <end position="1583"/>
    </location>
</feature>
<dbReference type="Gene3D" id="3.40.50.410">
    <property type="entry name" value="von Willebrand factor, type A domain"/>
    <property type="match status" value="1"/>
</dbReference>
<feature type="compositionally biased region" description="Polar residues" evidence="1">
    <location>
        <begin position="956"/>
        <end position="970"/>
    </location>
</feature>
<evidence type="ECO:0000256" key="1">
    <source>
        <dbReference type="SAM" id="MobiDB-lite"/>
    </source>
</evidence>
<proteinExistence type="predicted"/>
<dbReference type="SUPFAM" id="SSF53300">
    <property type="entry name" value="vWA-like"/>
    <property type="match status" value="1"/>
</dbReference>
<dbReference type="InterPro" id="IPR011047">
    <property type="entry name" value="Quinoprotein_ADH-like_sf"/>
</dbReference>
<evidence type="ECO:0000313" key="4">
    <source>
        <dbReference type="Proteomes" id="UP000196573"/>
    </source>
</evidence>
<accession>A0A1X7AJ59</accession>
<evidence type="ECO:0000313" key="3">
    <source>
        <dbReference type="EMBL" id="SMA40330.1"/>
    </source>
</evidence>
<gene>
    <name evidence="3" type="ORF">EHSB41UT_01177</name>
</gene>
<dbReference type="EMBL" id="FWPT01000002">
    <property type="protein sequence ID" value="SMA40330.1"/>
    <property type="molecule type" value="Genomic_DNA"/>
</dbReference>